<dbReference type="Proteomes" id="UP001234989">
    <property type="component" value="Chromosome 2"/>
</dbReference>
<keyword evidence="1" id="KW-0812">Transmembrane</keyword>
<evidence type="ECO:0000313" key="3">
    <source>
        <dbReference type="Proteomes" id="UP001234989"/>
    </source>
</evidence>
<name>A0AAF0Q0E8_SOLVR</name>
<reference evidence="2" key="1">
    <citation type="submission" date="2023-08" db="EMBL/GenBank/DDBJ databases">
        <title>A de novo genome assembly of Solanum verrucosum Schlechtendal, a Mexican diploid species geographically isolated from the other diploid A-genome species in potato relatives.</title>
        <authorList>
            <person name="Hosaka K."/>
        </authorList>
    </citation>
    <scope>NUCLEOTIDE SEQUENCE</scope>
    <source>
        <tissue evidence="2">Young leaves</tissue>
    </source>
</reference>
<keyword evidence="1" id="KW-1133">Transmembrane helix</keyword>
<dbReference type="EMBL" id="CP133613">
    <property type="protein sequence ID" value="WMV14163.1"/>
    <property type="molecule type" value="Genomic_DNA"/>
</dbReference>
<sequence>MYSSLKVVETFGLEYINTGDLLRKERLRITIGDGINHETWKHKFFWEFMKPNEGGELSDAKLNKARTQQDYDTRKEANNYFRWMELNAFAGLCGLFLSKWLVAKRDKK</sequence>
<accession>A0AAF0Q0E8</accession>
<keyword evidence="1" id="KW-0472">Membrane</keyword>
<protein>
    <submittedName>
        <fullName evidence="2">Uncharacterized protein</fullName>
    </submittedName>
</protein>
<gene>
    <name evidence="2" type="ORF">MTR67_007548</name>
</gene>
<evidence type="ECO:0000313" key="2">
    <source>
        <dbReference type="EMBL" id="WMV14163.1"/>
    </source>
</evidence>
<proteinExistence type="predicted"/>
<keyword evidence="3" id="KW-1185">Reference proteome</keyword>
<evidence type="ECO:0000256" key="1">
    <source>
        <dbReference type="SAM" id="Phobius"/>
    </source>
</evidence>
<dbReference type="AlphaFoldDB" id="A0AAF0Q0E8"/>
<feature type="transmembrane region" description="Helical" evidence="1">
    <location>
        <begin position="80"/>
        <end position="102"/>
    </location>
</feature>
<organism evidence="2 3">
    <name type="scientific">Solanum verrucosum</name>
    <dbReference type="NCBI Taxonomy" id="315347"/>
    <lineage>
        <taxon>Eukaryota</taxon>
        <taxon>Viridiplantae</taxon>
        <taxon>Streptophyta</taxon>
        <taxon>Embryophyta</taxon>
        <taxon>Tracheophyta</taxon>
        <taxon>Spermatophyta</taxon>
        <taxon>Magnoliopsida</taxon>
        <taxon>eudicotyledons</taxon>
        <taxon>Gunneridae</taxon>
        <taxon>Pentapetalae</taxon>
        <taxon>asterids</taxon>
        <taxon>lamiids</taxon>
        <taxon>Solanales</taxon>
        <taxon>Solanaceae</taxon>
        <taxon>Solanoideae</taxon>
        <taxon>Solaneae</taxon>
        <taxon>Solanum</taxon>
    </lineage>
</organism>